<keyword evidence="2" id="KW-1185">Reference proteome</keyword>
<dbReference type="OrthoDB" id="670748at2"/>
<dbReference type="KEGG" id="pgin:FRZ67_08400"/>
<dbReference type="AlphaFoldDB" id="A0A5B8V7B8"/>
<evidence type="ECO:0000313" key="2">
    <source>
        <dbReference type="Proteomes" id="UP000321533"/>
    </source>
</evidence>
<sequence>MFPAFVQVLSCRCVALLCCGNFIQLREKRKNGWVDCPNDNPKCITIKRLVFYNRKNITLRIIANSGVGSNIMTTLKFITTFLLIGLCSCEQKQTTNQTNLEVARLSRRVTPLFSYVDNVDSCKKALSFLDSATAIDSNCFLCHYNKLMFLYALKQYDRIFSTIDDCIRIKPDAHDLYLAAGILHEKVINTISSKPYFTKSLAICNSALDTMKTSNRDYVMLTTNKAINLIMLGDSAQANEILKRLYNIQPDDPEFDNGEKKYTLSLMNKSKAQLIDTLFNLEKYTR</sequence>
<accession>A0A5B8V7B8</accession>
<dbReference type="RefSeq" id="WP_147189121.1">
    <property type="nucleotide sequence ID" value="NZ_CP042435.1"/>
</dbReference>
<dbReference type="Gene3D" id="1.25.40.10">
    <property type="entry name" value="Tetratricopeptide repeat domain"/>
    <property type="match status" value="1"/>
</dbReference>
<reference evidence="1 2" key="1">
    <citation type="journal article" date="2016" name="Int. J. Syst. Evol. Microbiol.">
        <title>Panacibacter ginsenosidivorans gen. nov., sp. nov., with ginsenoside converting activity isolated from soil of a ginseng field.</title>
        <authorList>
            <person name="Siddiqi M.Z."/>
            <person name="Muhammad Shafi S."/>
            <person name="Choi K.D."/>
            <person name="Im W.T."/>
        </authorList>
    </citation>
    <scope>NUCLEOTIDE SEQUENCE [LARGE SCALE GENOMIC DNA]</scope>
    <source>
        <strain evidence="1 2">Gsoil1550</strain>
    </source>
</reference>
<proteinExistence type="predicted"/>
<name>A0A5B8V7B8_9BACT</name>
<evidence type="ECO:0008006" key="3">
    <source>
        <dbReference type="Google" id="ProtNLM"/>
    </source>
</evidence>
<dbReference type="Proteomes" id="UP000321533">
    <property type="component" value="Chromosome"/>
</dbReference>
<dbReference type="EMBL" id="CP042435">
    <property type="protein sequence ID" value="QEC67314.1"/>
    <property type="molecule type" value="Genomic_DNA"/>
</dbReference>
<gene>
    <name evidence="1" type="ORF">FRZ67_08400</name>
</gene>
<organism evidence="1 2">
    <name type="scientific">Panacibacter ginsenosidivorans</name>
    <dbReference type="NCBI Taxonomy" id="1813871"/>
    <lineage>
        <taxon>Bacteria</taxon>
        <taxon>Pseudomonadati</taxon>
        <taxon>Bacteroidota</taxon>
        <taxon>Chitinophagia</taxon>
        <taxon>Chitinophagales</taxon>
        <taxon>Chitinophagaceae</taxon>
        <taxon>Panacibacter</taxon>
    </lineage>
</organism>
<protein>
    <recommendedName>
        <fullName evidence="3">Tetratricopeptide repeat protein</fullName>
    </recommendedName>
</protein>
<evidence type="ECO:0000313" key="1">
    <source>
        <dbReference type="EMBL" id="QEC67314.1"/>
    </source>
</evidence>
<dbReference type="SUPFAM" id="SSF48452">
    <property type="entry name" value="TPR-like"/>
    <property type="match status" value="1"/>
</dbReference>
<dbReference type="InterPro" id="IPR011990">
    <property type="entry name" value="TPR-like_helical_dom_sf"/>
</dbReference>